<feature type="compositionally biased region" description="Acidic residues" evidence="11">
    <location>
        <begin position="94"/>
        <end position="110"/>
    </location>
</feature>
<dbReference type="GO" id="GO:0046872">
    <property type="term" value="F:metal ion binding"/>
    <property type="evidence" value="ECO:0007669"/>
    <property type="project" value="UniProtKB-KW"/>
</dbReference>
<dbReference type="GO" id="GO:0006002">
    <property type="term" value="P:fructose 6-phosphate metabolic process"/>
    <property type="evidence" value="ECO:0007669"/>
    <property type="project" value="InterPro"/>
</dbReference>
<feature type="compositionally biased region" description="Low complexity" evidence="11">
    <location>
        <begin position="12"/>
        <end position="64"/>
    </location>
</feature>
<dbReference type="AlphaFoldDB" id="K8ELW9"/>
<dbReference type="NCBIfam" id="NF005301">
    <property type="entry name" value="PRK06830.1"/>
    <property type="match status" value="1"/>
</dbReference>
<keyword evidence="14" id="KW-1185">Reference proteome</keyword>
<evidence type="ECO:0000256" key="1">
    <source>
        <dbReference type="ARBA" id="ARBA00001946"/>
    </source>
</evidence>
<evidence type="ECO:0000256" key="4">
    <source>
        <dbReference type="ARBA" id="ARBA00022723"/>
    </source>
</evidence>
<evidence type="ECO:0000256" key="11">
    <source>
        <dbReference type="SAM" id="MobiDB-lite"/>
    </source>
</evidence>
<keyword evidence="9" id="KW-0324">Glycolysis</keyword>
<evidence type="ECO:0000256" key="7">
    <source>
        <dbReference type="ARBA" id="ARBA00022840"/>
    </source>
</evidence>
<gene>
    <name evidence="13" type="ordered locus">Bathy12g00980</name>
</gene>
<keyword evidence="5" id="KW-0547">Nucleotide-binding</keyword>
<evidence type="ECO:0000256" key="5">
    <source>
        <dbReference type="ARBA" id="ARBA00022741"/>
    </source>
</evidence>
<dbReference type="Proteomes" id="UP000198341">
    <property type="component" value="Chromosome 12"/>
</dbReference>
<evidence type="ECO:0000256" key="9">
    <source>
        <dbReference type="ARBA" id="ARBA00023152"/>
    </source>
</evidence>
<comment type="function">
    <text evidence="2">Catalyzes the phosphorylation of D-fructose 6-phosphate to fructose 1,6-bisphosphate by ATP, the first committing step of glycolysis.</text>
</comment>
<dbReference type="OrthoDB" id="537915at2759"/>
<dbReference type="InterPro" id="IPR000023">
    <property type="entry name" value="Phosphofructokinase_dom"/>
</dbReference>
<dbReference type="KEGG" id="bpg:Bathy12g00980"/>
<organism evidence="13 14">
    <name type="scientific">Bathycoccus prasinos</name>
    <dbReference type="NCBI Taxonomy" id="41875"/>
    <lineage>
        <taxon>Eukaryota</taxon>
        <taxon>Viridiplantae</taxon>
        <taxon>Chlorophyta</taxon>
        <taxon>Mamiellophyceae</taxon>
        <taxon>Mamiellales</taxon>
        <taxon>Bathycoccaceae</taxon>
        <taxon>Bathycoccus</taxon>
    </lineage>
</organism>
<dbReference type="eggNOG" id="KOG2440">
    <property type="taxonomic scope" value="Eukaryota"/>
</dbReference>
<reference evidence="13 14" key="1">
    <citation type="submission" date="2011-10" db="EMBL/GenBank/DDBJ databases">
        <authorList>
            <person name="Genoscope - CEA"/>
        </authorList>
    </citation>
    <scope>NUCLEOTIDE SEQUENCE [LARGE SCALE GENOMIC DNA]</scope>
    <source>
        <strain evidence="13 14">RCC 1105</strain>
    </source>
</reference>
<comment type="cofactor">
    <cofactor evidence="1">
        <name>Mg(2+)</name>
        <dbReference type="ChEBI" id="CHEBI:18420"/>
    </cofactor>
</comment>
<feature type="compositionally biased region" description="Polar residues" evidence="11">
    <location>
        <begin position="1"/>
        <end position="11"/>
    </location>
</feature>
<dbReference type="InterPro" id="IPR050929">
    <property type="entry name" value="PFKA"/>
</dbReference>
<evidence type="ECO:0000256" key="8">
    <source>
        <dbReference type="ARBA" id="ARBA00022842"/>
    </source>
</evidence>
<dbReference type="EMBL" id="FO082267">
    <property type="protein sequence ID" value="CCO18959.1"/>
    <property type="molecule type" value="Genomic_DNA"/>
</dbReference>
<sequence>MMMMKPTTTTCSSSSSVSSSSSSLSSSSLLRSSKSFFGKTSSSTQKSFSKSASFKSFSSSSSSSGRRRRRRQRSSRGGEGQDVVVRAAQSSKDNEDEDDDYETEEEEQYEWEVGGPNDVPIPHLMNIYKGEKPLKPLQTSFCAPHSKTCLPRHNKTTTRRYFRSDKKSNVKFFVDPGDRVVLHSLAFATSLSPDSTCELPTEADEGMSSSSSSYENTSSCTFTPQWVVRAGPREKVYFAPEEVHAAIVTCGGLCPGINDVIRSIVGTLEEGYGVSKISGIRYGFSGFWEEGFENIELSKKAVRKAHKQGGSILGSARGGGDVDKIVDSILRQGINMLFVIGGNGSHAGANAISAECARRGSLVSVVGVPKTIDNDILLLDKTFGFDTAVEEAQKAIQAATIEAQSALRGVGVVKLMGRQSGFISMYATLASGDVDICLIPEVDFDVHGENGVIEHVKDLLDEQGHCVLVIAEGAGQEFVKVSGTDAGGNPLLGDIGPWLCKEIKKETKCDVKYIDPTYMVRGCVANAHDAIMCNVLGQNAVHGAFAGFTGITIGYVNTHCVYLPIPMIIEKERLVDPKGRMWHRMLTSTGQPDFKEYEDDEDEDASKENNIPDKEIFEPVR</sequence>
<keyword evidence="7" id="KW-0067">ATP-binding</keyword>
<feature type="compositionally biased region" description="Acidic residues" evidence="11">
    <location>
        <begin position="596"/>
        <end position="605"/>
    </location>
</feature>
<proteinExistence type="predicted"/>
<dbReference type="InterPro" id="IPR035966">
    <property type="entry name" value="PKF_sf"/>
</dbReference>
<feature type="region of interest" description="Disordered" evidence="11">
    <location>
        <begin position="1"/>
        <end position="117"/>
    </location>
</feature>
<evidence type="ECO:0000259" key="12">
    <source>
        <dbReference type="Pfam" id="PF00365"/>
    </source>
</evidence>
<comment type="catalytic activity">
    <reaction evidence="10">
        <text>beta-D-fructose 6-phosphate + ATP = beta-D-fructose 1,6-bisphosphate + ADP + H(+)</text>
        <dbReference type="Rhea" id="RHEA:16109"/>
        <dbReference type="ChEBI" id="CHEBI:15378"/>
        <dbReference type="ChEBI" id="CHEBI:30616"/>
        <dbReference type="ChEBI" id="CHEBI:32966"/>
        <dbReference type="ChEBI" id="CHEBI:57634"/>
        <dbReference type="ChEBI" id="CHEBI:456216"/>
        <dbReference type="EC" id="2.7.1.11"/>
    </reaction>
</comment>
<dbReference type="RefSeq" id="XP_007509844.1">
    <property type="nucleotide sequence ID" value="XM_007509782.1"/>
</dbReference>
<dbReference type="FunFam" id="3.40.50.450:FF:000002">
    <property type="entry name" value="ATP-dependent 6-phosphofructokinase"/>
    <property type="match status" value="1"/>
</dbReference>
<dbReference type="Gene3D" id="3.40.50.450">
    <property type="match status" value="1"/>
</dbReference>
<name>K8ELW9_9CHLO</name>
<feature type="domain" description="Phosphofructokinase" evidence="12">
    <location>
        <begin position="245"/>
        <end position="542"/>
    </location>
</feature>
<dbReference type="SUPFAM" id="SSF53784">
    <property type="entry name" value="Phosphofructokinase"/>
    <property type="match status" value="1"/>
</dbReference>
<evidence type="ECO:0000256" key="6">
    <source>
        <dbReference type="ARBA" id="ARBA00022777"/>
    </source>
</evidence>
<feature type="region of interest" description="Disordered" evidence="11">
    <location>
        <begin position="591"/>
        <end position="621"/>
    </location>
</feature>
<keyword evidence="3" id="KW-0808">Transferase</keyword>
<dbReference type="GeneID" id="19012339"/>
<evidence type="ECO:0000256" key="2">
    <source>
        <dbReference type="ARBA" id="ARBA00002659"/>
    </source>
</evidence>
<dbReference type="PRINTS" id="PR00476">
    <property type="entry name" value="PHFRCTKINASE"/>
</dbReference>
<keyword evidence="6" id="KW-0418">Kinase</keyword>
<evidence type="ECO:0000313" key="13">
    <source>
        <dbReference type="EMBL" id="CCO18959.1"/>
    </source>
</evidence>
<dbReference type="InterPro" id="IPR022953">
    <property type="entry name" value="ATP_PFK"/>
</dbReference>
<dbReference type="UniPathway" id="UPA00109">
    <property type="reaction ID" value="UER00182"/>
</dbReference>
<dbReference type="GO" id="GO:0005524">
    <property type="term" value="F:ATP binding"/>
    <property type="evidence" value="ECO:0007669"/>
    <property type="project" value="UniProtKB-KW"/>
</dbReference>
<evidence type="ECO:0000256" key="3">
    <source>
        <dbReference type="ARBA" id="ARBA00022679"/>
    </source>
</evidence>
<accession>K8ELW9</accession>
<dbReference type="GO" id="GO:0005737">
    <property type="term" value="C:cytoplasm"/>
    <property type="evidence" value="ECO:0007669"/>
    <property type="project" value="UniProtKB-ARBA"/>
</dbReference>
<protein>
    <recommendedName>
        <fullName evidence="12">Phosphofructokinase domain-containing protein</fullName>
    </recommendedName>
</protein>
<keyword evidence="4" id="KW-0479">Metal-binding</keyword>
<feature type="compositionally biased region" description="Basic and acidic residues" evidence="11">
    <location>
        <begin position="606"/>
        <end position="621"/>
    </location>
</feature>
<evidence type="ECO:0000256" key="10">
    <source>
        <dbReference type="ARBA" id="ARBA00048070"/>
    </source>
</evidence>
<feature type="compositionally biased region" description="Basic residues" evidence="11">
    <location>
        <begin position="65"/>
        <end position="74"/>
    </location>
</feature>
<dbReference type="STRING" id="41875.K8ELW9"/>
<dbReference type="GO" id="GO:0003872">
    <property type="term" value="F:6-phosphofructokinase activity"/>
    <property type="evidence" value="ECO:0007669"/>
    <property type="project" value="UniProtKB-EC"/>
</dbReference>
<keyword evidence="8" id="KW-0460">Magnesium</keyword>
<evidence type="ECO:0000313" key="14">
    <source>
        <dbReference type="Proteomes" id="UP000198341"/>
    </source>
</evidence>
<dbReference type="PANTHER" id="PTHR45770">
    <property type="entry name" value="ATP-DEPENDENT 6-PHOSPHOFRUCTOKINASE 1"/>
    <property type="match status" value="1"/>
</dbReference>
<dbReference type="Pfam" id="PF00365">
    <property type="entry name" value="PFK"/>
    <property type="match status" value="1"/>
</dbReference>